<evidence type="ECO:0000313" key="6">
    <source>
        <dbReference type="EMBL" id="KAK0066736.1"/>
    </source>
</evidence>
<feature type="transmembrane region" description="Helical" evidence="5">
    <location>
        <begin position="170"/>
        <end position="193"/>
    </location>
</feature>
<evidence type="ECO:0000256" key="3">
    <source>
        <dbReference type="ARBA" id="ARBA00022989"/>
    </source>
</evidence>
<keyword evidence="7" id="KW-1185">Reference proteome</keyword>
<reference evidence="6" key="1">
    <citation type="journal article" date="2023" name="PLoS Negl. Trop. Dis.">
        <title>A genome sequence for Biomphalaria pfeifferi, the major vector snail for the human-infecting parasite Schistosoma mansoni.</title>
        <authorList>
            <person name="Bu L."/>
            <person name="Lu L."/>
            <person name="Laidemitt M.R."/>
            <person name="Zhang S.M."/>
            <person name="Mutuku M."/>
            <person name="Mkoji G."/>
            <person name="Steinauer M."/>
            <person name="Loker E.S."/>
        </authorList>
    </citation>
    <scope>NUCLEOTIDE SEQUENCE</scope>
    <source>
        <strain evidence="6">KasaAsao</strain>
    </source>
</reference>
<keyword evidence="4 5" id="KW-0472">Membrane</keyword>
<dbReference type="PANTHER" id="PTHR12489:SF16">
    <property type="entry name" value="LHFPL TETRASPAN SUBFAMILY MEMBER 6 PROTEIN-RELATED"/>
    <property type="match status" value="1"/>
</dbReference>
<dbReference type="EMBL" id="JASAOG010000010">
    <property type="protein sequence ID" value="KAK0066736.1"/>
    <property type="molecule type" value="Genomic_DNA"/>
</dbReference>
<feature type="transmembrane region" description="Helical" evidence="5">
    <location>
        <begin position="9"/>
        <end position="27"/>
    </location>
</feature>
<dbReference type="Pfam" id="PF10242">
    <property type="entry name" value="L_HMGIC_fpl"/>
    <property type="match status" value="1"/>
</dbReference>
<dbReference type="PANTHER" id="PTHR12489">
    <property type="entry name" value="LIPOMA HMGIC FUSION PARTNER-LIKE PROTEIN"/>
    <property type="match status" value="1"/>
</dbReference>
<gene>
    <name evidence="6" type="ORF">Bpfe_004168</name>
</gene>
<dbReference type="GO" id="GO:0016020">
    <property type="term" value="C:membrane"/>
    <property type="evidence" value="ECO:0007669"/>
    <property type="project" value="UniProtKB-SubCell"/>
</dbReference>
<evidence type="ECO:0000256" key="2">
    <source>
        <dbReference type="ARBA" id="ARBA00022692"/>
    </source>
</evidence>
<evidence type="ECO:0000313" key="7">
    <source>
        <dbReference type="Proteomes" id="UP001233172"/>
    </source>
</evidence>
<reference evidence="6" key="2">
    <citation type="submission" date="2023-04" db="EMBL/GenBank/DDBJ databases">
        <authorList>
            <person name="Bu L."/>
            <person name="Lu L."/>
            <person name="Laidemitt M.R."/>
            <person name="Zhang S.M."/>
            <person name="Mutuku M."/>
            <person name="Mkoji G."/>
            <person name="Steinauer M."/>
            <person name="Loker E.S."/>
        </authorList>
    </citation>
    <scope>NUCLEOTIDE SEQUENCE</scope>
    <source>
        <strain evidence="6">KasaAsao</strain>
        <tissue evidence="6">Whole Snail</tissue>
    </source>
</reference>
<keyword evidence="2 5" id="KW-0812">Transmembrane</keyword>
<comment type="subcellular location">
    <subcellularLocation>
        <location evidence="1">Membrane</location>
        <topology evidence="1">Multi-pass membrane protein</topology>
    </subcellularLocation>
</comment>
<evidence type="ECO:0000256" key="5">
    <source>
        <dbReference type="SAM" id="Phobius"/>
    </source>
</evidence>
<dbReference type="Proteomes" id="UP001233172">
    <property type="component" value="Unassembled WGS sequence"/>
</dbReference>
<feature type="transmembrane region" description="Helical" evidence="5">
    <location>
        <begin position="122"/>
        <end position="141"/>
    </location>
</feature>
<dbReference type="Gene3D" id="1.20.140.150">
    <property type="match status" value="1"/>
</dbReference>
<sequence length="206" mass="22365">MSTTCIGKLWVVTSFAASIASAVGYYFPYWLEGFYIQESGLRHPMYFGVFRRCSYPQLREDGNVVIVDECGRYTTFEDIPSLYWQISTITVGIGACLSLLLSLTAVVTLCVSDIITVRVARLTGVVQLFAGLLLGGGLAVYPNGWDTIQVRQACGGTSGVYQLGGCSLCWAFYLTAAGAGVTMLCSSLVCHAYKNKFNNRASTYSV</sequence>
<evidence type="ECO:0000256" key="4">
    <source>
        <dbReference type="ARBA" id="ARBA00023136"/>
    </source>
</evidence>
<accession>A0AAD8C5H5</accession>
<evidence type="ECO:0000256" key="1">
    <source>
        <dbReference type="ARBA" id="ARBA00004141"/>
    </source>
</evidence>
<proteinExistence type="predicted"/>
<protein>
    <submittedName>
        <fullName evidence="6">Lipoma HMGIC fusion partner</fullName>
    </submittedName>
</protein>
<dbReference type="AlphaFoldDB" id="A0AAD8C5H5"/>
<name>A0AAD8C5H5_BIOPF</name>
<comment type="caution">
    <text evidence="6">The sequence shown here is derived from an EMBL/GenBank/DDBJ whole genome shotgun (WGS) entry which is preliminary data.</text>
</comment>
<dbReference type="InterPro" id="IPR019372">
    <property type="entry name" value="LHFPL"/>
</dbReference>
<organism evidence="6 7">
    <name type="scientific">Biomphalaria pfeifferi</name>
    <name type="common">Bloodfluke planorb</name>
    <name type="synonym">Freshwater snail</name>
    <dbReference type="NCBI Taxonomy" id="112525"/>
    <lineage>
        <taxon>Eukaryota</taxon>
        <taxon>Metazoa</taxon>
        <taxon>Spiralia</taxon>
        <taxon>Lophotrochozoa</taxon>
        <taxon>Mollusca</taxon>
        <taxon>Gastropoda</taxon>
        <taxon>Heterobranchia</taxon>
        <taxon>Euthyneura</taxon>
        <taxon>Panpulmonata</taxon>
        <taxon>Hygrophila</taxon>
        <taxon>Lymnaeoidea</taxon>
        <taxon>Planorbidae</taxon>
        <taxon>Biomphalaria</taxon>
    </lineage>
</organism>
<feature type="transmembrane region" description="Helical" evidence="5">
    <location>
        <begin position="82"/>
        <end position="110"/>
    </location>
</feature>
<keyword evidence="3 5" id="KW-1133">Transmembrane helix</keyword>